<dbReference type="PANTHER" id="PTHR13604:SF0">
    <property type="entry name" value="ABASIC SITE PROCESSING PROTEIN HMCES"/>
    <property type="match status" value="1"/>
</dbReference>
<proteinExistence type="inferred from homology"/>
<protein>
    <recommendedName>
        <fullName evidence="9">SOS response-associated peptidase YedK</fullName>
    </recommendedName>
</protein>
<dbReference type="InterPro" id="IPR003738">
    <property type="entry name" value="SRAP"/>
</dbReference>
<comment type="caution">
    <text evidence="8">The sequence shown here is derived from an EMBL/GenBank/DDBJ whole genome shotgun (WGS) entry which is preliminary data.</text>
</comment>
<sequence length="224" mass="25532">MCFFFRQLSDAGTIAKRFKIIIEKSADLVLSNEFNAFSHPECSVITNDCPGIIQKAVWGLIPPRAKTPDIQKYTLNARIESIVKKSSFKDSVENRCLVIADGFYEWKEEMVYGKRQKIKHLICTSDGMPFAFAGLYSFSNTRFDNTNKKTFTILTTDANETVARIHSKNRMPVIIKPDDEEDWLNGSRYDRFAYPYSSDLIAVPLFDLNKTNKKGGNSLPSLFN</sequence>
<comment type="similarity">
    <text evidence="1">Belongs to the SOS response-associated peptidase family.</text>
</comment>
<evidence type="ECO:0000256" key="3">
    <source>
        <dbReference type="ARBA" id="ARBA00022763"/>
    </source>
</evidence>
<evidence type="ECO:0008006" key="9">
    <source>
        <dbReference type="Google" id="ProtNLM"/>
    </source>
</evidence>
<dbReference type="Pfam" id="PF02586">
    <property type="entry name" value="SRAP"/>
    <property type="match status" value="1"/>
</dbReference>
<keyword evidence="4" id="KW-0378">Hydrolase</keyword>
<evidence type="ECO:0000256" key="2">
    <source>
        <dbReference type="ARBA" id="ARBA00022670"/>
    </source>
</evidence>
<keyword evidence="7" id="KW-0456">Lyase</keyword>
<gene>
    <name evidence="8" type="ORF">SDC9_61121</name>
</gene>
<dbReference type="Gene3D" id="3.90.1680.10">
    <property type="entry name" value="SOS response associated peptidase-like"/>
    <property type="match status" value="1"/>
</dbReference>
<evidence type="ECO:0000313" key="8">
    <source>
        <dbReference type="EMBL" id="MPM14757.1"/>
    </source>
</evidence>
<evidence type="ECO:0000256" key="4">
    <source>
        <dbReference type="ARBA" id="ARBA00022801"/>
    </source>
</evidence>
<organism evidence="8">
    <name type="scientific">bioreactor metagenome</name>
    <dbReference type="NCBI Taxonomy" id="1076179"/>
    <lineage>
        <taxon>unclassified sequences</taxon>
        <taxon>metagenomes</taxon>
        <taxon>ecological metagenomes</taxon>
    </lineage>
</organism>
<dbReference type="AlphaFoldDB" id="A0A644XFT0"/>
<evidence type="ECO:0000256" key="7">
    <source>
        <dbReference type="ARBA" id="ARBA00023239"/>
    </source>
</evidence>
<accession>A0A644XFT0</accession>
<evidence type="ECO:0000256" key="6">
    <source>
        <dbReference type="ARBA" id="ARBA00023125"/>
    </source>
</evidence>
<dbReference type="SUPFAM" id="SSF143081">
    <property type="entry name" value="BB1717-like"/>
    <property type="match status" value="1"/>
</dbReference>
<dbReference type="PANTHER" id="PTHR13604">
    <property type="entry name" value="DC12-RELATED"/>
    <property type="match status" value="1"/>
</dbReference>
<keyword evidence="6" id="KW-0238">DNA-binding</keyword>
<keyword evidence="2" id="KW-0645">Protease</keyword>
<evidence type="ECO:0000256" key="5">
    <source>
        <dbReference type="ARBA" id="ARBA00023124"/>
    </source>
</evidence>
<dbReference type="GO" id="GO:0106300">
    <property type="term" value="P:protein-DNA covalent cross-linking repair"/>
    <property type="evidence" value="ECO:0007669"/>
    <property type="project" value="InterPro"/>
</dbReference>
<keyword evidence="3" id="KW-0227">DNA damage</keyword>
<reference evidence="8" key="1">
    <citation type="submission" date="2019-08" db="EMBL/GenBank/DDBJ databases">
        <authorList>
            <person name="Kucharzyk K."/>
            <person name="Murdoch R.W."/>
            <person name="Higgins S."/>
            <person name="Loffler F."/>
        </authorList>
    </citation>
    <scope>NUCLEOTIDE SEQUENCE</scope>
</reference>
<dbReference type="GO" id="GO:0006508">
    <property type="term" value="P:proteolysis"/>
    <property type="evidence" value="ECO:0007669"/>
    <property type="project" value="UniProtKB-KW"/>
</dbReference>
<dbReference type="GO" id="GO:0016829">
    <property type="term" value="F:lyase activity"/>
    <property type="evidence" value="ECO:0007669"/>
    <property type="project" value="UniProtKB-KW"/>
</dbReference>
<name>A0A644XFT0_9ZZZZ</name>
<dbReference type="GO" id="GO:0003697">
    <property type="term" value="F:single-stranded DNA binding"/>
    <property type="evidence" value="ECO:0007669"/>
    <property type="project" value="InterPro"/>
</dbReference>
<dbReference type="InterPro" id="IPR036590">
    <property type="entry name" value="SRAP-like"/>
</dbReference>
<evidence type="ECO:0000256" key="1">
    <source>
        <dbReference type="ARBA" id="ARBA00008136"/>
    </source>
</evidence>
<dbReference type="EMBL" id="VSSQ01002333">
    <property type="protein sequence ID" value="MPM14757.1"/>
    <property type="molecule type" value="Genomic_DNA"/>
</dbReference>
<keyword evidence="5" id="KW-0190">Covalent protein-DNA linkage</keyword>
<dbReference type="GO" id="GO:0008233">
    <property type="term" value="F:peptidase activity"/>
    <property type="evidence" value="ECO:0007669"/>
    <property type="project" value="UniProtKB-KW"/>
</dbReference>